<dbReference type="Pfam" id="PF09902">
    <property type="entry name" value="DUF2129"/>
    <property type="match status" value="1"/>
</dbReference>
<dbReference type="RefSeq" id="WP_407882442.1">
    <property type="nucleotide sequence ID" value="NZ_BQXO01000001.1"/>
</dbReference>
<accession>A0ABQ5JPG4</accession>
<keyword evidence="1" id="KW-0963">Cytoplasm</keyword>
<dbReference type="EMBL" id="BQXO01000001">
    <property type="protein sequence ID" value="GKT05189.1"/>
    <property type="molecule type" value="Genomic_DNA"/>
</dbReference>
<feature type="compositionally biased region" description="Polar residues" evidence="2">
    <location>
        <begin position="111"/>
        <end position="127"/>
    </location>
</feature>
<dbReference type="InterPro" id="IPR016979">
    <property type="entry name" value="DUF2129"/>
</dbReference>
<comment type="caution">
    <text evidence="3">The sequence shown here is derived from an EMBL/GenBank/DDBJ whole genome shotgun (WGS) entry which is preliminary data.</text>
</comment>
<feature type="compositionally biased region" description="Polar residues" evidence="2">
    <location>
        <begin position="45"/>
        <end position="67"/>
    </location>
</feature>
<feature type="compositionally biased region" description="Polar residues" evidence="2">
    <location>
        <begin position="9"/>
        <end position="27"/>
    </location>
</feature>
<evidence type="ECO:0000256" key="2">
    <source>
        <dbReference type="SAM" id="MobiDB-lite"/>
    </source>
</evidence>
<feature type="compositionally biased region" description="Basic residues" evidence="2">
    <location>
        <begin position="33"/>
        <end position="44"/>
    </location>
</feature>
<dbReference type="Proteomes" id="UP001628078">
    <property type="component" value="Unassembled WGS sequence"/>
</dbReference>
<evidence type="ECO:0000313" key="4">
    <source>
        <dbReference type="Proteomes" id="UP001628078"/>
    </source>
</evidence>
<evidence type="ECO:0000256" key="1">
    <source>
        <dbReference type="ARBA" id="ARBA00022490"/>
    </source>
</evidence>
<protein>
    <recommendedName>
        <fullName evidence="5">DUF2129 domain-containing protein</fullName>
    </recommendedName>
</protein>
<organism evidence="3 4">
    <name type="scientific">Furfurilactobacillus curtus</name>
    <dbReference type="NCBI Taxonomy" id="1746200"/>
    <lineage>
        <taxon>Bacteria</taxon>
        <taxon>Bacillati</taxon>
        <taxon>Bacillota</taxon>
        <taxon>Bacilli</taxon>
        <taxon>Lactobacillales</taxon>
        <taxon>Lactobacillaceae</taxon>
        <taxon>Furfurilactobacillus</taxon>
    </lineage>
</organism>
<feature type="compositionally biased region" description="Basic residues" evidence="2">
    <location>
        <begin position="74"/>
        <end position="84"/>
    </location>
</feature>
<keyword evidence="4" id="KW-1185">Reference proteome</keyword>
<gene>
    <name evidence="3" type="ORF">JCM31185_04780</name>
</gene>
<name>A0ABQ5JPG4_9LACO</name>
<proteinExistence type="predicted"/>
<reference evidence="3 4" key="1">
    <citation type="submission" date="2022-03" db="EMBL/GenBank/DDBJ databases">
        <title>Draft genome sequence of Furfurilactobacillus curtus JCM 31185.</title>
        <authorList>
            <person name="Suzuki S."/>
            <person name="Endo A."/>
            <person name="Kajikawa A."/>
        </authorList>
    </citation>
    <scope>NUCLEOTIDE SEQUENCE [LARGE SCALE GENOMIC DNA]</scope>
    <source>
        <strain evidence="3 4">JCM 31185</strain>
    </source>
</reference>
<sequence length="259" mass="28647">MSETDSHTNKGQSSNRGTHGSSMGDNNSDQERPKRRPRRRRRRPQGQQTAAATDSKQATGNSTTKKAQTTDRAKKPRRRRSNRRKPTEDSNKSKQVAAKSQTALSIKKGTETVTPSQQTTPNVSSSHADINAGAKIASQIRDDLALAFVGHDPQPLQPVARQAVFVFIRNLRQVRQLKRFGDIDYVSKKMHYVVIYMDQARIESQRQALNKLNFVKRVVVSERPTVDPFVGQGVNANFVTHTKGDGGADALSVTDSGEA</sequence>
<feature type="region of interest" description="Disordered" evidence="2">
    <location>
        <begin position="1"/>
        <end position="127"/>
    </location>
</feature>
<evidence type="ECO:0008006" key="5">
    <source>
        <dbReference type="Google" id="ProtNLM"/>
    </source>
</evidence>
<evidence type="ECO:0000313" key="3">
    <source>
        <dbReference type="EMBL" id="GKT05189.1"/>
    </source>
</evidence>